<name>A0ABU2H915_9ACTN</name>
<evidence type="ECO:0000256" key="1">
    <source>
        <dbReference type="ARBA" id="ARBA00010088"/>
    </source>
</evidence>
<dbReference type="InterPro" id="IPR029058">
    <property type="entry name" value="AB_hydrolase_fold"/>
</dbReference>
<keyword evidence="7" id="KW-1185">Reference proteome</keyword>
<dbReference type="PROSITE" id="PS51257">
    <property type="entry name" value="PROKAR_LIPOPROTEIN"/>
    <property type="match status" value="1"/>
</dbReference>
<dbReference type="Pfam" id="PF08386">
    <property type="entry name" value="Abhydrolase_4"/>
    <property type="match status" value="1"/>
</dbReference>
<dbReference type="PANTHER" id="PTHR43248:SF29">
    <property type="entry name" value="TRIPEPTIDYL AMINOPEPTIDASE"/>
    <property type="match status" value="1"/>
</dbReference>
<protein>
    <submittedName>
        <fullName evidence="6">Alpha/beta hydrolase</fullName>
    </submittedName>
</protein>
<keyword evidence="2" id="KW-0732">Signal</keyword>
<feature type="domain" description="AB hydrolase-1" evidence="4">
    <location>
        <begin position="108"/>
        <end position="305"/>
    </location>
</feature>
<dbReference type="InterPro" id="IPR051601">
    <property type="entry name" value="Serine_prot/Carboxylest_S33"/>
</dbReference>
<evidence type="ECO:0000313" key="7">
    <source>
        <dbReference type="Proteomes" id="UP001250214"/>
    </source>
</evidence>
<sequence length="527" mass="55105">MRHSVSTRPAGAGAGVSIGSVGVALTVLLAGTGCDPRGDEAQGQQHDSGQAAGVREFHEQDLTWEECGGELECAQVEVPLDYDEPEGQTLHLALTRLPAQDEAPEGSLLVNPGGPGGSGTEYAAAAAHVISPDVRENFDVVGFDPRGVGESDPIECLEESELDAYLGAELEPADPDSPGALTSESRQELEQRISEFVDSCVDNAGDLLEHLGTDNVARDMDVLRAVLGDEGLTYLGKSYGTLIGAHYAELFPEQVRALVLDGAVDPTLTNVQMSAQQASGFHTALEAFLEDCLDRADCPLSADTVPEGVDELGELIADAREEPLPGPEGDDRMVNGARVELGLASSLYSEQSWPQVRSALDSAYAGDGAGLLELADRMYNRQPGGNYTNMVAALNAVNCADRPSPESVAEVEQAAQDAAAEAPLFGASLVWGALICSEWPVGVDRSPAELTGQGASDIVVVGTTRDSATPYSWSEELADDLDSGVLLTYDGDGHTAYGTGNGCVDEQVDAYILDGVAPEEGVTCPAQ</sequence>
<dbReference type="PANTHER" id="PTHR43248">
    <property type="entry name" value="2-SUCCINYL-6-HYDROXY-2,4-CYCLOHEXADIENE-1-CARBOXYLATE SYNTHASE"/>
    <property type="match status" value="1"/>
</dbReference>
<comment type="caution">
    <text evidence="6">The sequence shown here is derived from an EMBL/GenBank/DDBJ whole genome shotgun (WGS) entry which is preliminary data.</text>
</comment>
<dbReference type="Gene3D" id="3.40.50.1820">
    <property type="entry name" value="alpha/beta hydrolase"/>
    <property type="match status" value="1"/>
</dbReference>
<dbReference type="GO" id="GO:0016787">
    <property type="term" value="F:hydrolase activity"/>
    <property type="evidence" value="ECO:0007669"/>
    <property type="project" value="UniProtKB-KW"/>
</dbReference>
<dbReference type="InterPro" id="IPR013595">
    <property type="entry name" value="Pept_S33_TAP-like_C"/>
</dbReference>
<accession>A0ABU2H915</accession>
<reference evidence="7" key="1">
    <citation type="submission" date="2023-07" db="EMBL/GenBank/DDBJ databases">
        <title>Novel species in the genus Lipingzhangella isolated from Sambhar Salt Lake.</title>
        <authorList>
            <person name="Jiya N."/>
            <person name="Kajale S."/>
            <person name="Sharma A."/>
        </authorList>
    </citation>
    <scope>NUCLEOTIDE SEQUENCE [LARGE SCALE GENOMIC DNA]</scope>
    <source>
        <strain evidence="7">LS1_29</strain>
    </source>
</reference>
<evidence type="ECO:0000259" key="5">
    <source>
        <dbReference type="Pfam" id="PF08386"/>
    </source>
</evidence>
<keyword evidence="3 6" id="KW-0378">Hydrolase</keyword>
<gene>
    <name evidence="6" type="ORF">RIF23_15875</name>
</gene>
<proteinExistence type="inferred from homology"/>
<evidence type="ECO:0000256" key="2">
    <source>
        <dbReference type="ARBA" id="ARBA00022729"/>
    </source>
</evidence>
<evidence type="ECO:0000259" key="4">
    <source>
        <dbReference type="Pfam" id="PF00561"/>
    </source>
</evidence>
<dbReference type="Proteomes" id="UP001250214">
    <property type="component" value="Unassembled WGS sequence"/>
</dbReference>
<feature type="domain" description="Peptidase S33 tripeptidyl aminopeptidase-like C-terminal" evidence="5">
    <location>
        <begin position="422"/>
        <end position="524"/>
    </location>
</feature>
<evidence type="ECO:0000313" key="6">
    <source>
        <dbReference type="EMBL" id="MDS1271773.1"/>
    </source>
</evidence>
<dbReference type="EMBL" id="JAVLVT010000008">
    <property type="protein sequence ID" value="MDS1271773.1"/>
    <property type="molecule type" value="Genomic_DNA"/>
</dbReference>
<organism evidence="6 7">
    <name type="scientific">Lipingzhangella rawalii</name>
    <dbReference type="NCBI Taxonomy" id="2055835"/>
    <lineage>
        <taxon>Bacteria</taxon>
        <taxon>Bacillati</taxon>
        <taxon>Actinomycetota</taxon>
        <taxon>Actinomycetes</taxon>
        <taxon>Streptosporangiales</taxon>
        <taxon>Nocardiopsidaceae</taxon>
        <taxon>Lipingzhangella</taxon>
    </lineage>
</organism>
<comment type="similarity">
    <text evidence="1">Belongs to the peptidase S33 family.</text>
</comment>
<dbReference type="InterPro" id="IPR000073">
    <property type="entry name" value="AB_hydrolase_1"/>
</dbReference>
<dbReference type="Pfam" id="PF00561">
    <property type="entry name" value="Abhydrolase_1"/>
    <property type="match status" value="1"/>
</dbReference>
<evidence type="ECO:0000256" key="3">
    <source>
        <dbReference type="ARBA" id="ARBA00022801"/>
    </source>
</evidence>
<dbReference type="SUPFAM" id="SSF53474">
    <property type="entry name" value="alpha/beta-Hydrolases"/>
    <property type="match status" value="1"/>
</dbReference>